<accession>A0A2C6KCI5</accession>
<organism evidence="1 2">
    <name type="scientific">Cystoisospora suis</name>
    <dbReference type="NCBI Taxonomy" id="483139"/>
    <lineage>
        <taxon>Eukaryota</taxon>
        <taxon>Sar</taxon>
        <taxon>Alveolata</taxon>
        <taxon>Apicomplexa</taxon>
        <taxon>Conoidasida</taxon>
        <taxon>Coccidia</taxon>
        <taxon>Eucoccidiorida</taxon>
        <taxon>Eimeriorina</taxon>
        <taxon>Sarcocystidae</taxon>
        <taxon>Cystoisospora</taxon>
    </lineage>
</organism>
<dbReference type="AlphaFoldDB" id="A0A2C6KCI5"/>
<gene>
    <name evidence="1" type="ORF">CSUI_004224</name>
</gene>
<reference evidence="1 2" key="1">
    <citation type="journal article" date="2017" name="Int. J. Parasitol.">
        <title>The genome of the protozoan parasite Cystoisospora suis and a reverse vaccinology approach to identify vaccine candidates.</title>
        <authorList>
            <person name="Palmieri N."/>
            <person name="Shrestha A."/>
            <person name="Ruttkowski B."/>
            <person name="Beck T."/>
            <person name="Vogl C."/>
            <person name="Tomley F."/>
            <person name="Blake D.P."/>
            <person name="Joachim A."/>
        </authorList>
    </citation>
    <scope>NUCLEOTIDE SEQUENCE [LARGE SCALE GENOMIC DNA]</scope>
    <source>
        <strain evidence="1 2">Wien I</strain>
    </source>
</reference>
<protein>
    <submittedName>
        <fullName evidence="1">Uncharacterized protein</fullName>
    </submittedName>
</protein>
<sequence>MGDAVTHDVLTKYDLSPEETWNADSTTAPVLDQKASQVKMKDISLSGFYCNTPFLSGGRGLSASWVLLEITRP</sequence>
<evidence type="ECO:0000313" key="2">
    <source>
        <dbReference type="Proteomes" id="UP000221165"/>
    </source>
</evidence>
<evidence type="ECO:0000313" key="1">
    <source>
        <dbReference type="EMBL" id="PHJ21921.1"/>
    </source>
</evidence>
<proteinExistence type="predicted"/>
<keyword evidence="2" id="KW-1185">Reference proteome</keyword>
<dbReference type="VEuPathDB" id="ToxoDB:CSUI_004224"/>
<dbReference type="EMBL" id="MIGC01001942">
    <property type="protein sequence ID" value="PHJ21921.1"/>
    <property type="molecule type" value="Genomic_DNA"/>
</dbReference>
<name>A0A2C6KCI5_9APIC</name>
<dbReference type="GeneID" id="94427628"/>
<comment type="caution">
    <text evidence="1">The sequence shown here is derived from an EMBL/GenBank/DDBJ whole genome shotgun (WGS) entry which is preliminary data.</text>
</comment>
<dbReference type="Proteomes" id="UP000221165">
    <property type="component" value="Unassembled WGS sequence"/>
</dbReference>
<dbReference type="RefSeq" id="XP_067923600.1">
    <property type="nucleotide sequence ID" value="XM_068064417.1"/>
</dbReference>